<name>A0AA88W6N2_9ASTE</name>
<evidence type="ECO:0000313" key="14">
    <source>
        <dbReference type="Proteomes" id="UP001188597"/>
    </source>
</evidence>
<evidence type="ECO:0000256" key="5">
    <source>
        <dbReference type="ARBA" id="ARBA00022753"/>
    </source>
</evidence>
<keyword evidence="3" id="KW-0813">Transport</keyword>
<keyword evidence="4" id="KW-0963">Cytoplasm</keyword>
<dbReference type="GO" id="GO:0035091">
    <property type="term" value="F:phosphatidylinositol binding"/>
    <property type="evidence" value="ECO:0007669"/>
    <property type="project" value="InterPro"/>
</dbReference>
<dbReference type="Proteomes" id="UP001188597">
    <property type="component" value="Unassembled WGS sequence"/>
</dbReference>
<evidence type="ECO:0000256" key="1">
    <source>
        <dbReference type="ARBA" id="ARBA00004481"/>
    </source>
</evidence>
<evidence type="ECO:0000256" key="10">
    <source>
        <dbReference type="SAM" id="Coils"/>
    </source>
</evidence>
<dbReference type="EMBL" id="JAVXUP010000811">
    <property type="protein sequence ID" value="KAK3020483.1"/>
    <property type="molecule type" value="Genomic_DNA"/>
</dbReference>
<accession>A0AA88W6N2</accession>
<keyword evidence="5" id="KW-0967">Endosome</keyword>
<feature type="region of interest" description="Disordered" evidence="11">
    <location>
        <begin position="764"/>
        <end position="794"/>
    </location>
</feature>
<evidence type="ECO:0000256" key="3">
    <source>
        <dbReference type="ARBA" id="ARBA00022448"/>
    </source>
</evidence>
<proteinExistence type="predicted"/>
<dbReference type="SUPFAM" id="SSF64268">
    <property type="entry name" value="PX domain"/>
    <property type="match status" value="1"/>
</dbReference>
<comment type="subcellular location">
    <subcellularLocation>
        <location evidence="2">Cytoplasm</location>
        <location evidence="2">Cytosol</location>
    </subcellularLocation>
    <subcellularLocation>
        <location evidence="1">Endosome membrane</location>
        <topology evidence="1">Peripheral membrane protein</topology>
    </subcellularLocation>
</comment>
<dbReference type="FunFam" id="3.30.1520.10:FF:000060">
    <property type="entry name" value="Phox (PX) domain-containing protein"/>
    <property type="match status" value="1"/>
</dbReference>
<keyword evidence="8" id="KW-0472">Membrane</keyword>
<keyword evidence="7 10" id="KW-0175">Coiled coil</keyword>
<comment type="function">
    <text evidence="9">Acts as an effector of RABF2A and RABF2B. Involved in vacuolar transport of storage proteins. Regulates membrane trafficking to protein storage vacuoles (PSVs). Binds specifically to phosphatidylinositol 3-monophosphate (PtdIns3P).</text>
</comment>
<feature type="domain" description="PX" evidence="12">
    <location>
        <begin position="100"/>
        <end position="217"/>
    </location>
</feature>
<dbReference type="InterPro" id="IPR044588">
    <property type="entry name" value="EREX-like"/>
</dbReference>
<protein>
    <recommendedName>
        <fullName evidence="12">PX domain-containing protein</fullName>
    </recommendedName>
</protein>
<dbReference type="Gene3D" id="3.30.1520.10">
    <property type="entry name" value="Phox-like domain"/>
    <property type="match status" value="1"/>
</dbReference>
<dbReference type="InterPro" id="IPR001683">
    <property type="entry name" value="PX_dom"/>
</dbReference>
<dbReference type="PANTHER" id="PTHR46856">
    <property type="entry name" value="PX DOMAIN-CONTAINING PROTEIN EREL1-RELATED"/>
    <property type="match status" value="1"/>
</dbReference>
<comment type="caution">
    <text evidence="13">The sequence shown here is derived from an EMBL/GenBank/DDBJ whole genome shotgun (WGS) entry which is preliminary data.</text>
</comment>
<dbReference type="GO" id="GO:0010008">
    <property type="term" value="C:endosome membrane"/>
    <property type="evidence" value="ECO:0007669"/>
    <property type="project" value="UniProtKB-SubCell"/>
</dbReference>
<dbReference type="PANTHER" id="PTHR46856:SF3">
    <property type="entry name" value="PX DOMAIN-CONTAINING PROTEIN EREX"/>
    <property type="match status" value="1"/>
</dbReference>
<feature type="region of interest" description="Disordered" evidence="11">
    <location>
        <begin position="23"/>
        <end position="69"/>
    </location>
</feature>
<evidence type="ECO:0000256" key="7">
    <source>
        <dbReference type="ARBA" id="ARBA00023054"/>
    </source>
</evidence>
<dbReference type="SMART" id="SM00312">
    <property type="entry name" value="PX"/>
    <property type="match status" value="1"/>
</dbReference>
<reference evidence="13" key="1">
    <citation type="submission" date="2022-12" db="EMBL/GenBank/DDBJ databases">
        <title>Draft genome assemblies for two species of Escallonia (Escalloniales).</title>
        <authorList>
            <person name="Chanderbali A."/>
            <person name="Dervinis C."/>
            <person name="Anghel I."/>
            <person name="Soltis D."/>
            <person name="Soltis P."/>
            <person name="Zapata F."/>
        </authorList>
    </citation>
    <scope>NUCLEOTIDE SEQUENCE</scope>
    <source>
        <strain evidence="13">UCBG64.0493</strain>
        <tissue evidence="13">Leaf</tissue>
    </source>
</reference>
<evidence type="ECO:0000256" key="2">
    <source>
        <dbReference type="ARBA" id="ARBA00004514"/>
    </source>
</evidence>
<dbReference type="AlphaFoldDB" id="A0AA88W6N2"/>
<gene>
    <name evidence="13" type="ORF">RJ639_045733</name>
</gene>
<dbReference type="GO" id="GO:0015031">
    <property type="term" value="P:protein transport"/>
    <property type="evidence" value="ECO:0007669"/>
    <property type="project" value="UniProtKB-KW"/>
</dbReference>
<dbReference type="PROSITE" id="PS50195">
    <property type="entry name" value="PX"/>
    <property type="match status" value="1"/>
</dbReference>
<sequence length="794" mass="89586">MMNLYGHDFSPFGDIEFSDPTIIDSLSRTSPPISQPSSTADDDQPPQTVQSNREAAGSPPKHRYDGTSPLPLGMDWSLPPRHWDGRNTIWPHNPHRRWSYCVTIPSWTILPNSRGSDPVAFYRVQIGIQSPEGVTTTRGILRRFSDFLKLYSELKKVFPKKNLAPAPPKRLLRMKSRPLYEERRCALEDWMEKVLSDIDLSRSAPVATFLELEAAVRSSFYDSNQIVLDGHSSITSVVLSNQFPSNSDASFIAGSLSVASDYGNDSTYETSELGTPRPGRSNYANLGMEQASFDQELAGSLEATDKDGLSGNNDSQLMSDFIQGNKVEFSRHRRKENSVLDKDKSSESTFVAVFSHQKEMDLSSVVDDFKLGNHRLSSESVGSDESSVRVTEISNLEAVNSHGDNFRELAEGAESTRTMGNLGGSGLQFPSDMLVALPSDERHKLNRILITIQRRLATAKTDVEDLIARLNQELAVRQYLTTKVRDLEVELETTKQSGKDNLQQAILTERERFTQMQWDLEELRRKCMEMELDLKSEKDEKVHLESVKISIIQENEILLQELDVAREQLAELQKYHEELESKSKSDVKLLVKEVKSLRSSQLELKQDLSRLLKEKLEAERVLQKEKQKWEHANVANVKLLHEYKVLRDRLEECSVNFLIEEEDKLIVDTSSSSDAIDLVTTSDNRIGLLLAEPLENVDFSLDMEQMKAQLLAQDVENGISAACSNVDGGSARTSDDELRTMLAELFIDNARLRKQINSVIRCTLSSPDKSDRDDDEDDEGTSSRNTVLSKFLER</sequence>
<dbReference type="Pfam" id="PF00787">
    <property type="entry name" value="PX"/>
    <property type="match status" value="1"/>
</dbReference>
<evidence type="ECO:0000256" key="4">
    <source>
        <dbReference type="ARBA" id="ARBA00022490"/>
    </source>
</evidence>
<evidence type="ECO:0000256" key="6">
    <source>
        <dbReference type="ARBA" id="ARBA00022927"/>
    </source>
</evidence>
<keyword evidence="6" id="KW-0653">Protein transport</keyword>
<evidence type="ECO:0000313" key="13">
    <source>
        <dbReference type="EMBL" id="KAK3020483.1"/>
    </source>
</evidence>
<evidence type="ECO:0000256" key="9">
    <source>
        <dbReference type="ARBA" id="ARBA00055681"/>
    </source>
</evidence>
<evidence type="ECO:0000259" key="12">
    <source>
        <dbReference type="PROSITE" id="PS50195"/>
    </source>
</evidence>
<dbReference type="InterPro" id="IPR036871">
    <property type="entry name" value="PX_dom_sf"/>
</dbReference>
<keyword evidence="14" id="KW-1185">Reference proteome</keyword>
<feature type="coiled-coil region" evidence="10">
    <location>
        <begin position="520"/>
        <end position="582"/>
    </location>
</feature>
<evidence type="ECO:0000256" key="8">
    <source>
        <dbReference type="ARBA" id="ARBA00023136"/>
    </source>
</evidence>
<evidence type="ECO:0000256" key="11">
    <source>
        <dbReference type="SAM" id="MobiDB-lite"/>
    </source>
</evidence>
<dbReference type="GO" id="GO:0005829">
    <property type="term" value="C:cytosol"/>
    <property type="evidence" value="ECO:0007669"/>
    <property type="project" value="UniProtKB-SubCell"/>
</dbReference>
<feature type="compositionally biased region" description="Polar residues" evidence="11">
    <location>
        <begin position="24"/>
        <end position="53"/>
    </location>
</feature>
<organism evidence="13 14">
    <name type="scientific">Escallonia herrerae</name>
    <dbReference type="NCBI Taxonomy" id="1293975"/>
    <lineage>
        <taxon>Eukaryota</taxon>
        <taxon>Viridiplantae</taxon>
        <taxon>Streptophyta</taxon>
        <taxon>Embryophyta</taxon>
        <taxon>Tracheophyta</taxon>
        <taxon>Spermatophyta</taxon>
        <taxon>Magnoliopsida</taxon>
        <taxon>eudicotyledons</taxon>
        <taxon>Gunneridae</taxon>
        <taxon>Pentapetalae</taxon>
        <taxon>asterids</taxon>
        <taxon>campanulids</taxon>
        <taxon>Escalloniales</taxon>
        <taxon>Escalloniaceae</taxon>
        <taxon>Escallonia</taxon>
    </lineage>
</organism>